<dbReference type="InterPro" id="IPR035959">
    <property type="entry name" value="RutC-like_sf"/>
</dbReference>
<dbReference type="PANTHER" id="PTHR47328:SF1">
    <property type="entry name" value="RUTC FAMILY PROTEIN YOAB"/>
    <property type="match status" value="1"/>
</dbReference>
<dbReference type="InterPro" id="IPR006175">
    <property type="entry name" value="YjgF/YER057c/UK114"/>
</dbReference>
<dbReference type="Proteomes" id="UP001165395">
    <property type="component" value="Unassembled WGS sequence"/>
</dbReference>
<name>A0ABS8D323_9NEIS</name>
<dbReference type="Pfam" id="PF01042">
    <property type="entry name" value="Ribonuc_L-PSP"/>
    <property type="match status" value="1"/>
</dbReference>
<proteinExistence type="predicted"/>
<evidence type="ECO:0000313" key="2">
    <source>
        <dbReference type="Proteomes" id="UP001165395"/>
    </source>
</evidence>
<evidence type="ECO:0000313" key="1">
    <source>
        <dbReference type="EMBL" id="MCB6182398.1"/>
    </source>
</evidence>
<gene>
    <name evidence="1" type="ORF">LIN78_02370</name>
</gene>
<dbReference type="Gene3D" id="3.30.1330.40">
    <property type="entry name" value="RutC-like"/>
    <property type="match status" value="1"/>
</dbReference>
<keyword evidence="2" id="KW-1185">Reference proteome</keyword>
<dbReference type="PANTHER" id="PTHR47328">
    <property type="match status" value="1"/>
</dbReference>
<dbReference type="EMBL" id="JAJBZT010000001">
    <property type="protein sequence ID" value="MCB6182398.1"/>
    <property type="molecule type" value="Genomic_DNA"/>
</dbReference>
<comment type="caution">
    <text evidence="1">The sequence shown here is derived from an EMBL/GenBank/DDBJ whole genome shotgun (WGS) entry which is preliminary data.</text>
</comment>
<dbReference type="InterPro" id="IPR035709">
    <property type="entry name" value="YoaB-like"/>
</dbReference>
<reference evidence="1" key="1">
    <citation type="submission" date="2021-10" db="EMBL/GenBank/DDBJ databases">
        <title>The complete genome sequence of Leeia sp. TBRC 13508.</title>
        <authorList>
            <person name="Charoenyingcharoen P."/>
            <person name="Yukphan P."/>
        </authorList>
    </citation>
    <scope>NUCLEOTIDE SEQUENCE</scope>
    <source>
        <strain evidence="1">TBRC 13508</strain>
    </source>
</reference>
<dbReference type="CDD" id="cd06150">
    <property type="entry name" value="YjgF_YER057c_UK114_like_2"/>
    <property type="match status" value="1"/>
</dbReference>
<sequence length="115" mass="12926">MSQIERIGVTKRWSDVVLHGQTAYFVEVPDSLHADIQTQTKEVLASVEQRLAGFGSDKTRLLQVVIYLTDMRYLAEFNELWDSWLPEGSAPSRACVKAELADPGYKVELVITAAR</sequence>
<dbReference type="SUPFAM" id="SSF55298">
    <property type="entry name" value="YjgF-like"/>
    <property type="match status" value="1"/>
</dbReference>
<accession>A0ABS8D323</accession>
<dbReference type="RefSeq" id="WP_227178081.1">
    <property type="nucleotide sequence ID" value="NZ_JAJBZT010000001.1"/>
</dbReference>
<organism evidence="1 2">
    <name type="scientific">Leeia speluncae</name>
    <dbReference type="NCBI Taxonomy" id="2884804"/>
    <lineage>
        <taxon>Bacteria</taxon>
        <taxon>Pseudomonadati</taxon>
        <taxon>Pseudomonadota</taxon>
        <taxon>Betaproteobacteria</taxon>
        <taxon>Neisseriales</taxon>
        <taxon>Leeiaceae</taxon>
        <taxon>Leeia</taxon>
    </lineage>
</organism>
<protein>
    <submittedName>
        <fullName evidence="1">RidA family protein</fullName>
    </submittedName>
</protein>